<evidence type="ECO:0000313" key="1">
    <source>
        <dbReference type="EMBL" id="WQH06205.1"/>
    </source>
</evidence>
<evidence type="ECO:0000313" key="2">
    <source>
        <dbReference type="Proteomes" id="UP001326110"/>
    </source>
</evidence>
<keyword evidence="2" id="KW-1185">Reference proteome</keyword>
<dbReference type="RefSeq" id="WP_322534519.1">
    <property type="nucleotide sequence ID" value="NZ_CP140152.1"/>
</dbReference>
<name>A0ABZ0Y2E6_9BURK</name>
<gene>
    <name evidence="1" type="ORF">SR858_07710</name>
</gene>
<dbReference type="EMBL" id="CP140152">
    <property type="protein sequence ID" value="WQH06205.1"/>
    <property type="molecule type" value="Genomic_DNA"/>
</dbReference>
<dbReference type="Proteomes" id="UP001326110">
    <property type="component" value="Chromosome"/>
</dbReference>
<accession>A0ABZ0Y2E6</accession>
<organism evidence="1 2">
    <name type="scientific">Duganella zoogloeoides</name>
    <dbReference type="NCBI Taxonomy" id="75659"/>
    <lineage>
        <taxon>Bacteria</taxon>
        <taxon>Pseudomonadati</taxon>
        <taxon>Pseudomonadota</taxon>
        <taxon>Betaproteobacteria</taxon>
        <taxon>Burkholderiales</taxon>
        <taxon>Oxalobacteraceae</taxon>
        <taxon>Telluria group</taxon>
        <taxon>Duganella</taxon>
    </lineage>
</organism>
<sequence>MSQTLHPSKHLVRAWLERRAREFKPPPTPEEIRRQLGWGLMLFEPALVPAKVNPRTRR</sequence>
<protein>
    <submittedName>
        <fullName evidence="1">Uncharacterized protein</fullName>
    </submittedName>
</protein>
<proteinExistence type="predicted"/>
<reference evidence="1 2" key="1">
    <citation type="submission" date="2023-11" db="EMBL/GenBank/DDBJ databases">
        <title>MicrobeMod: A computational toolkit for identifying prokaryotic methylation and restriction-modification with nanopore sequencing.</title>
        <authorList>
            <person name="Crits-Christoph A."/>
            <person name="Kang S.C."/>
            <person name="Lee H."/>
            <person name="Ostrov N."/>
        </authorList>
    </citation>
    <scope>NUCLEOTIDE SEQUENCE [LARGE SCALE GENOMIC DNA]</scope>
    <source>
        <strain evidence="1 2">ATCC 25935</strain>
    </source>
</reference>